<proteinExistence type="inferred from homology"/>
<keyword evidence="7" id="KW-0450">Lipoyl</keyword>
<keyword evidence="14" id="KW-1185">Reference proteome</keyword>
<evidence type="ECO:0000256" key="9">
    <source>
        <dbReference type="ARBA" id="ARBA00023315"/>
    </source>
</evidence>
<dbReference type="FunFam" id="3.30.559.10:FF:000007">
    <property type="entry name" value="Dihydrolipoamide acetyltransferase component of pyruvate dehydrogenase complex"/>
    <property type="match status" value="1"/>
</dbReference>
<feature type="region of interest" description="Disordered" evidence="11">
    <location>
        <begin position="121"/>
        <end position="178"/>
    </location>
</feature>
<dbReference type="GO" id="GO:0005739">
    <property type="term" value="C:mitochondrion"/>
    <property type="evidence" value="ECO:0007669"/>
    <property type="project" value="TreeGrafter"/>
</dbReference>
<dbReference type="Proteomes" id="UP001210925">
    <property type="component" value="Unassembled WGS sequence"/>
</dbReference>
<dbReference type="PROSITE" id="PS00189">
    <property type="entry name" value="LIPOYL"/>
    <property type="match status" value="1"/>
</dbReference>
<name>A0AAD5UMP6_9FUNG</name>
<dbReference type="SUPFAM" id="SSF52777">
    <property type="entry name" value="CoA-dependent acyltransferases"/>
    <property type="match status" value="1"/>
</dbReference>
<evidence type="ECO:0000256" key="6">
    <source>
        <dbReference type="ARBA" id="ARBA00022679"/>
    </source>
</evidence>
<evidence type="ECO:0000256" key="2">
    <source>
        <dbReference type="ARBA" id="ARBA00005145"/>
    </source>
</evidence>
<dbReference type="CDD" id="cd06849">
    <property type="entry name" value="lipoyl_domain"/>
    <property type="match status" value="1"/>
</dbReference>
<dbReference type="Gene3D" id="3.30.559.10">
    <property type="entry name" value="Chloramphenicol acetyltransferase-like domain"/>
    <property type="match status" value="1"/>
</dbReference>
<dbReference type="PROSITE" id="PS50968">
    <property type="entry name" value="BIOTINYL_LIPOYL"/>
    <property type="match status" value="1"/>
</dbReference>
<evidence type="ECO:0000256" key="4">
    <source>
        <dbReference type="ARBA" id="ARBA00012945"/>
    </source>
</evidence>
<evidence type="ECO:0000256" key="8">
    <source>
        <dbReference type="ARBA" id="ARBA00022946"/>
    </source>
</evidence>
<evidence type="ECO:0000313" key="14">
    <source>
        <dbReference type="Proteomes" id="UP001210925"/>
    </source>
</evidence>
<evidence type="ECO:0000313" key="13">
    <source>
        <dbReference type="EMBL" id="KAJ3262111.1"/>
    </source>
</evidence>
<evidence type="ECO:0000256" key="11">
    <source>
        <dbReference type="SAM" id="MobiDB-lite"/>
    </source>
</evidence>
<keyword evidence="5" id="KW-0816">Tricarboxylic acid cycle</keyword>
<feature type="compositionally biased region" description="Pro residues" evidence="11">
    <location>
        <begin position="140"/>
        <end position="174"/>
    </location>
</feature>
<comment type="caution">
    <text evidence="13">The sequence shown here is derived from an EMBL/GenBank/DDBJ whole genome shotgun (WGS) entry which is preliminary data.</text>
</comment>
<dbReference type="PANTHER" id="PTHR43416">
    <property type="entry name" value="DIHYDROLIPOYLLYSINE-RESIDUE SUCCINYLTRANSFERASE COMPONENT OF 2-OXOGLUTARATE DEHYDROGENASE COMPLEX, MITOCHONDRIAL-RELATED"/>
    <property type="match status" value="1"/>
</dbReference>
<dbReference type="PANTHER" id="PTHR43416:SF5">
    <property type="entry name" value="DIHYDROLIPOYLLYSINE-RESIDUE SUCCINYLTRANSFERASE COMPONENT OF 2-OXOGLUTARATE DEHYDROGENASE COMPLEX, MITOCHONDRIAL"/>
    <property type="match status" value="1"/>
</dbReference>
<dbReference type="Pfam" id="PF00198">
    <property type="entry name" value="2-oxoacid_dh"/>
    <property type="match status" value="1"/>
</dbReference>
<dbReference type="EC" id="2.3.1.61" evidence="4"/>
<dbReference type="InterPro" id="IPR003016">
    <property type="entry name" value="2-oxoA_DH_lipoyl-BS"/>
</dbReference>
<dbReference type="InterPro" id="IPR023213">
    <property type="entry name" value="CAT-like_dom_sf"/>
</dbReference>
<dbReference type="Gene3D" id="2.40.50.100">
    <property type="match status" value="1"/>
</dbReference>
<gene>
    <name evidence="13" type="primary">KGD2_2</name>
    <name evidence="13" type="ORF">HK103_003954</name>
</gene>
<sequence length="425" mass="45402">MSSLLNKTLSLQGAVKRAIISRAARNLAPAFQQLRFMATEKTIKTPSMGESITEGTLTQWHKKIGEYVERDEQIATIETDKIDVQVNAPESGKVLDLFAAEGDTVAVGADLFKIELGDVPEGQKSAPVESKPTVAETKPEPTPVAPPKPAAAPTPTPAAKSAPPPPAPSAPKPVAPSAKPVAIDDLPGYIPGVRTERSVKMNRMRSTIAKRLKESQNIAASLTTFNEVDMSALVSLRKKYKDAVLDKHGVKLGFMGAFLKAASSALLEIPAINARIEGENIVYSDFVDISVAVSTPKGLVTPVLRNCETLNIVQLEQALAALGKKAKNNEIAVEDMAGGTFTISNGGVFGSLYGTPIINRPQSAILGMHAVKDRAVVVDGQVVVRPMMYIALTYDHRLIDGREATTFLVKVKEAIEDPARLLLSV</sequence>
<keyword evidence="8" id="KW-0809">Transit peptide</keyword>
<dbReference type="GO" id="GO:0004149">
    <property type="term" value="F:dihydrolipoyllysine-residue succinyltransferase activity"/>
    <property type="evidence" value="ECO:0007669"/>
    <property type="project" value="UniProtKB-EC"/>
</dbReference>
<dbReference type="NCBIfam" id="TIGR01347">
    <property type="entry name" value="sucB"/>
    <property type="match status" value="1"/>
</dbReference>
<protein>
    <recommendedName>
        <fullName evidence="4">dihydrolipoyllysine-residue succinyltransferase</fullName>
        <ecNumber evidence="4">2.3.1.61</ecNumber>
    </recommendedName>
    <alternativeName>
        <fullName evidence="10">2-oxoglutarate dehydrogenase complex component E2</fullName>
    </alternativeName>
</protein>
<evidence type="ECO:0000256" key="3">
    <source>
        <dbReference type="ARBA" id="ARBA00007317"/>
    </source>
</evidence>
<dbReference type="InterPro" id="IPR001078">
    <property type="entry name" value="2-oxoacid_DH_actylTfrase"/>
</dbReference>
<dbReference type="EMBL" id="JADGKB010000003">
    <property type="protein sequence ID" value="KAJ3262111.1"/>
    <property type="molecule type" value="Genomic_DNA"/>
</dbReference>
<comment type="cofactor">
    <cofactor evidence="1">
        <name>(R)-lipoate</name>
        <dbReference type="ChEBI" id="CHEBI:83088"/>
    </cofactor>
</comment>
<comment type="similarity">
    <text evidence="3">Belongs to the 2-oxoacid dehydrogenase family.</text>
</comment>
<accession>A0AAD5UMP6</accession>
<keyword evidence="6" id="KW-0808">Transferase</keyword>
<comment type="pathway">
    <text evidence="2">Amino-acid degradation; L-lysine degradation via saccharopine pathway; glutaryl-CoA from L-lysine: step 6/6.</text>
</comment>
<dbReference type="SUPFAM" id="SSF51230">
    <property type="entry name" value="Single hybrid motif"/>
    <property type="match status" value="1"/>
</dbReference>
<dbReference type="GO" id="GO:0045252">
    <property type="term" value="C:oxoglutarate dehydrogenase complex"/>
    <property type="evidence" value="ECO:0007669"/>
    <property type="project" value="InterPro"/>
</dbReference>
<dbReference type="GO" id="GO:0006099">
    <property type="term" value="P:tricarboxylic acid cycle"/>
    <property type="evidence" value="ECO:0007669"/>
    <property type="project" value="UniProtKB-KW"/>
</dbReference>
<evidence type="ECO:0000256" key="1">
    <source>
        <dbReference type="ARBA" id="ARBA00001938"/>
    </source>
</evidence>
<dbReference type="Pfam" id="PF00364">
    <property type="entry name" value="Biotin_lipoyl"/>
    <property type="match status" value="1"/>
</dbReference>
<dbReference type="InterPro" id="IPR050537">
    <property type="entry name" value="2-oxoacid_dehydrogenase"/>
</dbReference>
<dbReference type="AlphaFoldDB" id="A0AAD5UMP6"/>
<dbReference type="InterPro" id="IPR000089">
    <property type="entry name" value="Biotin_lipoyl"/>
</dbReference>
<evidence type="ECO:0000256" key="10">
    <source>
        <dbReference type="ARBA" id="ARBA00032406"/>
    </source>
</evidence>
<organism evidence="13 14">
    <name type="scientific">Boothiomyces macroporosus</name>
    <dbReference type="NCBI Taxonomy" id="261099"/>
    <lineage>
        <taxon>Eukaryota</taxon>
        <taxon>Fungi</taxon>
        <taxon>Fungi incertae sedis</taxon>
        <taxon>Chytridiomycota</taxon>
        <taxon>Chytridiomycota incertae sedis</taxon>
        <taxon>Chytridiomycetes</taxon>
        <taxon>Rhizophydiales</taxon>
        <taxon>Terramycetaceae</taxon>
        <taxon>Boothiomyces</taxon>
    </lineage>
</organism>
<evidence type="ECO:0000256" key="7">
    <source>
        <dbReference type="ARBA" id="ARBA00022823"/>
    </source>
</evidence>
<evidence type="ECO:0000259" key="12">
    <source>
        <dbReference type="PROSITE" id="PS50968"/>
    </source>
</evidence>
<dbReference type="InterPro" id="IPR011053">
    <property type="entry name" value="Single_hybrid_motif"/>
</dbReference>
<keyword evidence="9" id="KW-0012">Acyltransferase</keyword>
<evidence type="ECO:0000256" key="5">
    <source>
        <dbReference type="ARBA" id="ARBA00022532"/>
    </source>
</evidence>
<reference evidence="13" key="1">
    <citation type="submission" date="2020-05" db="EMBL/GenBank/DDBJ databases">
        <title>Phylogenomic resolution of chytrid fungi.</title>
        <authorList>
            <person name="Stajich J.E."/>
            <person name="Amses K."/>
            <person name="Simmons R."/>
            <person name="Seto K."/>
            <person name="Myers J."/>
            <person name="Bonds A."/>
            <person name="Quandt C.A."/>
            <person name="Barry K."/>
            <person name="Liu P."/>
            <person name="Grigoriev I."/>
            <person name="Longcore J.E."/>
            <person name="James T.Y."/>
        </authorList>
    </citation>
    <scope>NUCLEOTIDE SEQUENCE</scope>
    <source>
        <strain evidence="13">PLAUS21</strain>
    </source>
</reference>
<dbReference type="InterPro" id="IPR006255">
    <property type="entry name" value="SucB"/>
</dbReference>
<feature type="domain" description="Lipoyl-binding" evidence="12">
    <location>
        <begin position="40"/>
        <end position="115"/>
    </location>
</feature>